<keyword evidence="1" id="KW-0472">Membrane</keyword>
<dbReference type="Proteomes" id="UP001201163">
    <property type="component" value="Unassembled WGS sequence"/>
</dbReference>
<protein>
    <recommendedName>
        <fullName evidence="4">Transmembrane protein</fullName>
    </recommendedName>
</protein>
<dbReference type="AlphaFoldDB" id="A0AAD4Q903"/>
<evidence type="ECO:0000256" key="1">
    <source>
        <dbReference type="SAM" id="Phobius"/>
    </source>
</evidence>
<evidence type="ECO:0000313" key="2">
    <source>
        <dbReference type="EMBL" id="KAH8987840.1"/>
    </source>
</evidence>
<keyword evidence="3" id="KW-1185">Reference proteome</keyword>
<feature type="transmembrane region" description="Helical" evidence="1">
    <location>
        <begin position="78"/>
        <end position="99"/>
    </location>
</feature>
<sequence length="333" mass="38578">MASELEVYIHLVKIIHIFNGIYVWEFFTTLDFEWEVFTGKRPWKWSFVVYLTARILALTSVVLNFIGFNLTSRFDCNAWFRCVLISSWFSVAIASFLLVLRGVAIWGRDKLITTITVAIWLVNMAMATYSTTRAHAVWNPLANTCVITGTDSFRWSVLVNLFVDLSLLCIMFLGVLHKKNATYLWRMLYLQGIFWILTAVSTEVPAVVLPFMNMNDAWNLMFQVPHMVLMVIMSTRLYRDLFQYITKYGPQPDNSGYVLSTVYLSDHDPFGRRRPNVYHQPNVQVAVHRTVEYDVDLRRGDEEQGGKSIATIRSQADMELHTAELQMKKDLQI</sequence>
<feature type="transmembrane region" description="Helical" evidence="1">
    <location>
        <begin position="47"/>
        <end position="66"/>
    </location>
</feature>
<accession>A0AAD4Q903</accession>
<keyword evidence="1" id="KW-1133">Transmembrane helix</keyword>
<gene>
    <name evidence="2" type="ORF">EDB92DRAFT_1948346</name>
</gene>
<feature type="transmembrane region" description="Helical" evidence="1">
    <location>
        <begin position="188"/>
        <end position="211"/>
    </location>
</feature>
<dbReference type="EMBL" id="JAKELL010000045">
    <property type="protein sequence ID" value="KAH8987840.1"/>
    <property type="molecule type" value="Genomic_DNA"/>
</dbReference>
<feature type="transmembrane region" description="Helical" evidence="1">
    <location>
        <begin position="111"/>
        <end position="132"/>
    </location>
</feature>
<feature type="transmembrane region" description="Helical" evidence="1">
    <location>
        <begin position="152"/>
        <end position="176"/>
    </location>
</feature>
<evidence type="ECO:0000313" key="3">
    <source>
        <dbReference type="Proteomes" id="UP001201163"/>
    </source>
</evidence>
<organism evidence="2 3">
    <name type="scientific">Lactarius akahatsu</name>
    <dbReference type="NCBI Taxonomy" id="416441"/>
    <lineage>
        <taxon>Eukaryota</taxon>
        <taxon>Fungi</taxon>
        <taxon>Dikarya</taxon>
        <taxon>Basidiomycota</taxon>
        <taxon>Agaricomycotina</taxon>
        <taxon>Agaricomycetes</taxon>
        <taxon>Russulales</taxon>
        <taxon>Russulaceae</taxon>
        <taxon>Lactarius</taxon>
    </lineage>
</organism>
<reference evidence="2" key="1">
    <citation type="submission" date="2022-01" db="EMBL/GenBank/DDBJ databases">
        <title>Comparative genomics reveals a dynamic genome evolution in the ectomycorrhizal milk-cap (Lactarius) mushrooms.</title>
        <authorList>
            <consortium name="DOE Joint Genome Institute"/>
            <person name="Lebreton A."/>
            <person name="Tang N."/>
            <person name="Kuo A."/>
            <person name="LaButti K."/>
            <person name="Drula E."/>
            <person name="Barry K."/>
            <person name="Clum A."/>
            <person name="Lipzen A."/>
            <person name="Mousain D."/>
            <person name="Ng V."/>
            <person name="Wang R."/>
            <person name="Wang X."/>
            <person name="Dai Y."/>
            <person name="Henrissat B."/>
            <person name="Grigoriev I.V."/>
            <person name="Guerin-Laguette A."/>
            <person name="Yu F."/>
            <person name="Martin F.M."/>
        </authorList>
    </citation>
    <scope>NUCLEOTIDE SEQUENCE</scope>
    <source>
        <strain evidence="2">QP</strain>
    </source>
</reference>
<proteinExistence type="predicted"/>
<name>A0AAD4Q903_9AGAM</name>
<evidence type="ECO:0008006" key="4">
    <source>
        <dbReference type="Google" id="ProtNLM"/>
    </source>
</evidence>
<keyword evidence="1" id="KW-0812">Transmembrane</keyword>
<comment type="caution">
    <text evidence="2">The sequence shown here is derived from an EMBL/GenBank/DDBJ whole genome shotgun (WGS) entry which is preliminary data.</text>
</comment>